<feature type="domain" description="CinA C-terminal" evidence="1">
    <location>
        <begin position="13"/>
        <end position="163"/>
    </location>
</feature>
<dbReference type="STRING" id="742817.HMPREF9449_02084"/>
<dbReference type="AlphaFoldDB" id="H1DI55"/>
<dbReference type="Proteomes" id="UP000004892">
    <property type="component" value="Unassembled WGS sequence"/>
</dbReference>
<evidence type="ECO:0000313" key="2">
    <source>
        <dbReference type="EMBL" id="EHP46467.1"/>
    </source>
</evidence>
<gene>
    <name evidence="2" type="ORF">HMPREF9449_02084</name>
</gene>
<dbReference type="GeneID" id="98069641"/>
<evidence type="ECO:0000259" key="1">
    <source>
        <dbReference type="Pfam" id="PF02464"/>
    </source>
</evidence>
<name>H1DI55_9BACT</name>
<dbReference type="RefSeq" id="WP_009137231.1">
    <property type="nucleotide sequence ID" value="NZ_JH594596.1"/>
</dbReference>
<dbReference type="Pfam" id="PF02464">
    <property type="entry name" value="CinA"/>
    <property type="match status" value="1"/>
</dbReference>
<protein>
    <submittedName>
        <fullName evidence="2">Competence/damage-inducible protein CinA domain</fullName>
    </submittedName>
</protein>
<dbReference type="Gene3D" id="3.90.950.20">
    <property type="entry name" value="CinA-like"/>
    <property type="match status" value="1"/>
</dbReference>
<reference evidence="2 3" key="1">
    <citation type="submission" date="2012-01" db="EMBL/GenBank/DDBJ databases">
        <title>The Genome Sequence of Odoribacter laneus YIT 12061.</title>
        <authorList>
            <consortium name="The Broad Institute Genome Sequencing Platform"/>
            <person name="Earl A."/>
            <person name="Ward D."/>
            <person name="Feldgarden M."/>
            <person name="Gevers D."/>
            <person name="Morotomi M."/>
            <person name="Young S.K."/>
            <person name="Zeng Q."/>
            <person name="Gargeya S."/>
            <person name="Fitzgerald M."/>
            <person name="Haas B."/>
            <person name="Abouelleil A."/>
            <person name="Alvarado L."/>
            <person name="Arachchi H.M."/>
            <person name="Berlin A."/>
            <person name="Chapman S.B."/>
            <person name="Gearin G."/>
            <person name="Goldberg J."/>
            <person name="Griggs A."/>
            <person name="Gujja S."/>
            <person name="Hansen M."/>
            <person name="Heiman D."/>
            <person name="Howarth C."/>
            <person name="Larimer J."/>
            <person name="Lui A."/>
            <person name="MacDonald P.J.P."/>
            <person name="McCowen C."/>
            <person name="Montmayeur A."/>
            <person name="Murphy C."/>
            <person name="Neiman D."/>
            <person name="Pearson M."/>
            <person name="Priest M."/>
            <person name="Roberts A."/>
            <person name="Saif S."/>
            <person name="Shea T."/>
            <person name="Sisk P."/>
            <person name="Stolte C."/>
            <person name="Sykes S."/>
            <person name="Wortman J."/>
            <person name="Nusbaum C."/>
            <person name="Birren B."/>
        </authorList>
    </citation>
    <scope>NUCLEOTIDE SEQUENCE [LARGE SCALE GENOMIC DNA]</scope>
    <source>
        <strain evidence="2 3">YIT 12061</strain>
    </source>
</reference>
<dbReference type="SUPFAM" id="SSF142433">
    <property type="entry name" value="CinA-like"/>
    <property type="match status" value="1"/>
</dbReference>
<dbReference type="NCBIfam" id="TIGR00199">
    <property type="entry name" value="PncC_domain"/>
    <property type="match status" value="1"/>
</dbReference>
<proteinExistence type="predicted"/>
<sequence length="165" mass="18043">MKIHYLDDDEIALLKQAGKKLAEYQLTVGTAESCTGGRIANMLASEPESSEHFIGGIISYSEEVKKKILGVESQDLEKYGVVSQPIAEQMVYGACQVLKCPCSIATTGYAGPEGGSDENPVGTIWIAVKMKGEIHAKRFLFSGDRQEIIRQASNRALQMFLKILD</sequence>
<dbReference type="EMBL" id="ADMC01000025">
    <property type="protein sequence ID" value="EHP46467.1"/>
    <property type="molecule type" value="Genomic_DNA"/>
</dbReference>
<dbReference type="PATRIC" id="fig|742817.3.peg.2226"/>
<keyword evidence="3" id="KW-1185">Reference proteome</keyword>
<dbReference type="InterPro" id="IPR036653">
    <property type="entry name" value="CinA-like_C"/>
</dbReference>
<dbReference type="eggNOG" id="COG1546">
    <property type="taxonomic scope" value="Bacteria"/>
</dbReference>
<dbReference type="HOGENOM" id="CLU_030805_1_2_10"/>
<organism evidence="2 3">
    <name type="scientific">Odoribacter laneus YIT 12061</name>
    <dbReference type="NCBI Taxonomy" id="742817"/>
    <lineage>
        <taxon>Bacteria</taxon>
        <taxon>Pseudomonadati</taxon>
        <taxon>Bacteroidota</taxon>
        <taxon>Bacteroidia</taxon>
        <taxon>Bacteroidales</taxon>
        <taxon>Odoribacteraceae</taxon>
        <taxon>Odoribacter</taxon>
    </lineage>
</organism>
<accession>H1DI55</accession>
<comment type="caution">
    <text evidence="2">The sequence shown here is derived from an EMBL/GenBank/DDBJ whole genome shotgun (WGS) entry which is preliminary data.</text>
</comment>
<evidence type="ECO:0000313" key="3">
    <source>
        <dbReference type="Proteomes" id="UP000004892"/>
    </source>
</evidence>
<dbReference type="InterPro" id="IPR008136">
    <property type="entry name" value="CinA_C"/>
</dbReference>